<dbReference type="STRING" id="47855.GA0070606_2566"/>
<name>A0A1C6UQ76_9ACTN</name>
<organism evidence="2 3">
    <name type="scientific">Micromonospora citrea</name>
    <dbReference type="NCBI Taxonomy" id="47855"/>
    <lineage>
        <taxon>Bacteria</taxon>
        <taxon>Bacillati</taxon>
        <taxon>Actinomycetota</taxon>
        <taxon>Actinomycetes</taxon>
        <taxon>Micromonosporales</taxon>
        <taxon>Micromonosporaceae</taxon>
        <taxon>Micromonospora</taxon>
    </lineage>
</organism>
<dbReference type="NCBIfam" id="TIGR03544">
    <property type="entry name" value="DivI1A_domain"/>
    <property type="match status" value="1"/>
</dbReference>
<evidence type="ECO:0000313" key="3">
    <source>
        <dbReference type="Proteomes" id="UP000199001"/>
    </source>
</evidence>
<dbReference type="Proteomes" id="UP000199001">
    <property type="component" value="Unassembled WGS sequence"/>
</dbReference>
<accession>A0A1C6UQ76</accession>
<evidence type="ECO:0000256" key="1">
    <source>
        <dbReference type="SAM" id="MobiDB-lite"/>
    </source>
</evidence>
<feature type="compositionally biased region" description="Low complexity" evidence="1">
    <location>
        <begin position="163"/>
        <end position="181"/>
    </location>
</feature>
<dbReference type="EMBL" id="FMHZ01000002">
    <property type="protein sequence ID" value="SCL56205.1"/>
    <property type="molecule type" value="Genomic_DNA"/>
</dbReference>
<feature type="region of interest" description="Disordered" evidence="1">
    <location>
        <begin position="118"/>
        <end position="281"/>
    </location>
</feature>
<dbReference type="InterPro" id="IPR019933">
    <property type="entry name" value="DivIVA_domain"/>
</dbReference>
<feature type="compositionally biased region" description="Basic and acidic residues" evidence="1">
    <location>
        <begin position="182"/>
        <end position="214"/>
    </location>
</feature>
<reference evidence="3" key="1">
    <citation type="submission" date="2016-06" db="EMBL/GenBank/DDBJ databases">
        <authorList>
            <person name="Varghese N."/>
            <person name="Submissions Spin"/>
        </authorList>
    </citation>
    <scope>NUCLEOTIDE SEQUENCE [LARGE SCALE GENOMIC DNA]</scope>
    <source>
        <strain evidence="3">DSM 43903</strain>
    </source>
</reference>
<gene>
    <name evidence="2" type="ORF">GA0070606_2566</name>
</gene>
<feature type="compositionally biased region" description="Low complexity" evidence="1">
    <location>
        <begin position="118"/>
        <end position="132"/>
    </location>
</feature>
<evidence type="ECO:0000313" key="2">
    <source>
        <dbReference type="EMBL" id="SCL56205.1"/>
    </source>
</evidence>
<sequence>MDRVLLLLVVALTVAAVVFGVTVLVTGRDPGLVPAEPDGRAVPLPGARPLGEADVGDVRFDTALRGYRMDQVDQAMRRAAYDIGYKSELIGVLEAEVAALRAGRTADADALRRAREQAAGATAAASPTEARGTVPVGADAHAPARSDRPGGSGVSDVVVEPVPAFAGPDAGSPAAGGTPADVDARPDDAAGGRSEDAFAARPEDAPAVRSEDAPAVRPGDATGVPAGGDGAAEPVHPAGAERPSEAQAGEPRSASGPGDDGTTAPSGDAGRQGPVVRSESA</sequence>
<keyword evidence="3" id="KW-1185">Reference proteome</keyword>
<protein>
    <submittedName>
        <fullName evidence="2">DivIVA domain-containing protein</fullName>
    </submittedName>
</protein>
<proteinExistence type="predicted"/>
<dbReference type="AlphaFoldDB" id="A0A1C6UQ76"/>